<sequence length="184" mass="20538">MLCLHDWASIVVYASSSPWPQWSFSFGWDGDCGARGPGHGRWEMGNPKRGTLPSNGDNQPTRKRAAQTRTARQGVRGQIVRGLREGLVAEPRRKSLHIGSCSPVSRVHGTAVPRSHRRYLVFREDGSGGWGSDRTWSNGRGGMEMEVGKQKKKKKKRGGPATRPQKLCFLGRFFNPGRQDPDRE</sequence>
<reference evidence="2 3" key="1">
    <citation type="journal article" date="2024" name="Commun. Biol.">
        <title>Comparative genomic analysis of thermophilic fungi reveals convergent evolutionary adaptations and gene losses.</title>
        <authorList>
            <person name="Steindorff A.S."/>
            <person name="Aguilar-Pontes M.V."/>
            <person name="Robinson A.J."/>
            <person name="Andreopoulos B."/>
            <person name="LaButti K."/>
            <person name="Kuo A."/>
            <person name="Mondo S."/>
            <person name="Riley R."/>
            <person name="Otillar R."/>
            <person name="Haridas S."/>
            <person name="Lipzen A."/>
            <person name="Grimwood J."/>
            <person name="Schmutz J."/>
            <person name="Clum A."/>
            <person name="Reid I.D."/>
            <person name="Moisan M.C."/>
            <person name="Butler G."/>
            <person name="Nguyen T.T.M."/>
            <person name="Dewar K."/>
            <person name="Conant G."/>
            <person name="Drula E."/>
            <person name="Henrissat B."/>
            <person name="Hansel C."/>
            <person name="Singer S."/>
            <person name="Hutchinson M.I."/>
            <person name="de Vries R.P."/>
            <person name="Natvig D.O."/>
            <person name="Powell A.J."/>
            <person name="Tsang A."/>
            <person name="Grigoriev I.V."/>
        </authorList>
    </citation>
    <scope>NUCLEOTIDE SEQUENCE [LARGE SCALE GENOMIC DNA]</scope>
    <source>
        <strain evidence="2 3">ATCC 24622</strain>
    </source>
</reference>
<evidence type="ECO:0000313" key="3">
    <source>
        <dbReference type="Proteomes" id="UP001586593"/>
    </source>
</evidence>
<dbReference type="EMBL" id="JAZHXJ010000932">
    <property type="protein sequence ID" value="KAL1848285.1"/>
    <property type="molecule type" value="Genomic_DNA"/>
</dbReference>
<name>A0ABR3VY36_9PEZI</name>
<feature type="region of interest" description="Disordered" evidence="1">
    <location>
        <begin position="132"/>
        <end position="165"/>
    </location>
</feature>
<accession>A0ABR3VY36</accession>
<keyword evidence="3" id="KW-1185">Reference proteome</keyword>
<proteinExistence type="predicted"/>
<dbReference type="Proteomes" id="UP001586593">
    <property type="component" value="Unassembled WGS sequence"/>
</dbReference>
<evidence type="ECO:0000256" key="1">
    <source>
        <dbReference type="SAM" id="MobiDB-lite"/>
    </source>
</evidence>
<comment type="caution">
    <text evidence="2">The sequence shown here is derived from an EMBL/GenBank/DDBJ whole genome shotgun (WGS) entry which is preliminary data.</text>
</comment>
<gene>
    <name evidence="2" type="ORF">VTK73DRAFT_10166</name>
</gene>
<organism evidence="2 3">
    <name type="scientific">Phialemonium thermophilum</name>
    <dbReference type="NCBI Taxonomy" id="223376"/>
    <lineage>
        <taxon>Eukaryota</taxon>
        <taxon>Fungi</taxon>
        <taxon>Dikarya</taxon>
        <taxon>Ascomycota</taxon>
        <taxon>Pezizomycotina</taxon>
        <taxon>Sordariomycetes</taxon>
        <taxon>Sordariomycetidae</taxon>
        <taxon>Cephalothecales</taxon>
        <taxon>Cephalothecaceae</taxon>
        <taxon>Phialemonium</taxon>
    </lineage>
</organism>
<protein>
    <submittedName>
        <fullName evidence="2">Uncharacterized protein</fullName>
    </submittedName>
</protein>
<feature type="region of interest" description="Disordered" evidence="1">
    <location>
        <begin position="37"/>
        <end position="75"/>
    </location>
</feature>
<evidence type="ECO:0000313" key="2">
    <source>
        <dbReference type="EMBL" id="KAL1848285.1"/>
    </source>
</evidence>